<dbReference type="STRING" id="1121950.SAMN02745243_03630"/>
<proteinExistence type="predicted"/>
<evidence type="ECO:0000313" key="1">
    <source>
        <dbReference type="EMBL" id="SHK73791.1"/>
    </source>
</evidence>
<organism evidence="1 2">
    <name type="scientific">Hespellia stercorisuis DSM 15480</name>
    <dbReference type="NCBI Taxonomy" id="1121950"/>
    <lineage>
        <taxon>Bacteria</taxon>
        <taxon>Bacillati</taxon>
        <taxon>Bacillota</taxon>
        <taxon>Clostridia</taxon>
        <taxon>Lachnospirales</taxon>
        <taxon>Lachnospiraceae</taxon>
        <taxon>Hespellia</taxon>
    </lineage>
</organism>
<keyword evidence="2" id="KW-1185">Reference proteome</keyword>
<sequence>MFGYISINKSEMKFKDFDLYHSFYCGLCAVLQKNYGKRGQLTLSFDMTFLEVLLTALYEPETEVSSRKCIAHPFEKHETRINEYTEYVAAMNIILSYYKCEDDWNDEKKYTKFLYAKLLEGKSRDIRARYEKKIQVIVRALNDISEGERQEEENIDKMAGYFGEVMGQIFLCREDEWQENLYRMGFFLGKFIYIMDAYEDIEEDIKKKNYNPFSKIYQEPGFEDRIEKVLTMMMAECSKEFEKLPIIEYTDILRNVLYSGVWCKYAQTRLKRDGGGEAQNEGSGDKNR</sequence>
<gene>
    <name evidence="1" type="ORF">SAMN02745243_03630</name>
</gene>
<protein>
    <submittedName>
        <fullName evidence="1">Uncharacterized protein</fullName>
    </submittedName>
</protein>
<name>A0A1M6UXB2_9FIRM</name>
<dbReference type="OrthoDB" id="1722540at2"/>
<dbReference type="AlphaFoldDB" id="A0A1M6UXB2"/>
<dbReference type="Proteomes" id="UP000184301">
    <property type="component" value="Unassembled WGS sequence"/>
</dbReference>
<dbReference type="InterPro" id="IPR043740">
    <property type="entry name" value="DUF5685"/>
</dbReference>
<reference evidence="1 2" key="1">
    <citation type="submission" date="2016-11" db="EMBL/GenBank/DDBJ databases">
        <authorList>
            <person name="Jaros S."/>
            <person name="Januszkiewicz K."/>
            <person name="Wedrychowicz H."/>
        </authorList>
    </citation>
    <scope>NUCLEOTIDE SEQUENCE [LARGE SCALE GENOMIC DNA]</scope>
    <source>
        <strain evidence="1 2">DSM 15480</strain>
    </source>
</reference>
<evidence type="ECO:0000313" key="2">
    <source>
        <dbReference type="Proteomes" id="UP000184301"/>
    </source>
</evidence>
<dbReference type="Pfam" id="PF18937">
    <property type="entry name" value="DUF5685"/>
    <property type="match status" value="1"/>
</dbReference>
<dbReference type="RefSeq" id="WP_073112939.1">
    <property type="nucleotide sequence ID" value="NZ_FQZY01000080.1"/>
</dbReference>
<accession>A0A1M6UXB2</accession>
<dbReference type="EMBL" id="FQZY01000080">
    <property type="protein sequence ID" value="SHK73791.1"/>
    <property type="molecule type" value="Genomic_DNA"/>
</dbReference>